<dbReference type="KEGG" id="sla:SERLADRAFT_443983"/>
<keyword evidence="2 8" id="KW-0812">Transmembrane</keyword>
<organism>
    <name type="scientific">Serpula lacrymans var. lacrymans (strain S7.9)</name>
    <name type="common">Dry rot fungus</name>
    <dbReference type="NCBI Taxonomy" id="578457"/>
    <lineage>
        <taxon>Eukaryota</taxon>
        <taxon>Fungi</taxon>
        <taxon>Dikarya</taxon>
        <taxon>Basidiomycota</taxon>
        <taxon>Agaricomycotina</taxon>
        <taxon>Agaricomycetes</taxon>
        <taxon>Agaricomycetidae</taxon>
        <taxon>Boletales</taxon>
        <taxon>Coniophorineae</taxon>
        <taxon>Serpulaceae</taxon>
        <taxon>Serpula</taxon>
    </lineage>
</organism>
<sequence length="515" mass="56718">MGFSELMGYMSIASWLGAQFPQVLENMRRKSCEGLALPFLLNWLMGDMSNLIGCLLTHQLPFQTYLAIYFCSVDCILLGQYFYYGGGKSHPQQHKHTRSRTTSIAGRASSERGALHYRALSTVAANVAVVAALAAQQDEPEDVRSGRYHDRSTDELHESLTHPSHQEPPADEADNELSALTGSFHSEMGRVSGKRVSWSQERRRGNSVGHGQASFLPPTLQITAPRDASSSARGRSLRREVDSNDEEEQTEERRSSAHRTSSRASRRGAGMVFLGVWGLFGVGTLARRQYTSWPEKSGDVGRVLSADADYVSFIPGTEGYDGAYAGVTSTPSNSVHVVFPSTPSGTSGFSQVTLKEEPANKRIIGRIFAWLCTVLYLTSRLPQIWKNYARKSVEGLSMFLFVCAFLGNFFYVVSILTSSSMFLPPPGPTDFLKETIPYLLGSGGTFMFDVTIVSQFYIYRLRPRSRGRRNSVRDSEEAAGLLASDSALADSCDHNQNPGVIPHPRSRTSDTNADS</sequence>
<dbReference type="OrthoDB" id="8048523at2759"/>
<name>F8PE49_SERL9</name>
<feature type="transmembrane region" description="Helical" evidence="8">
    <location>
        <begin position="268"/>
        <end position="286"/>
    </location>
</feature>
<evidence type="ECO:0000256" key="1">
    <source>
        <dbReference type="ARBA" id="ARBA00004141"/>
    </source>
</evidence>
<dbReference type="Proteomes" id="UP000008064">
    <property type="component" value="Unassembled WGS sequence"/>
</dbReference>
<evidence type="ECO:0000256" key="6">
    <source>
        <dbReference type="ARBA" id="ARBA00050768"/>
    </source>
</evidence>
<gene>
    <name evidence="9" type="ORF">SERLADRAFT_443983</name>
</gene>
<evidence type="ECO:0000256" key="8">
    <source>
        <dbReference type="SAM" id="Phobius"/>
    </source>
</evidence>
<proteinExistence type="inferred from homology"/>
<feature type="transmembrane region" description="Helical" evidence="8">
    <location>
        <begin position="393"/>
        <end position="416"/>
    </location>
</feature>
<dbReference type="EMBL" id="GL945447">
    <property type="protein sequence ID" value="EGO18646.1"/>
    <property type="molecule type" value="Genomic_DNA"/>
</dbReference>
<reference evidence="9" key="1">
    <citation type="submission" date="2011-04" db="EMBL/GenBank/DDBJ databases">
        <title>Evolution of plant cell wall degrading machinery underlies the functional diversity of forest fungi.</title>
        <authorList>
            <consortium name="US DOE Joint Genome Institute (JGI-PGF)"/>
            <person name="Eastwood D.C."/>
            <person name="Floudas D."/>
            <person name="Binder M."/>
            <person name="Majcherczyk A."/>
            <person name="Schneider P."/>
            <person name="Aerts A."/>
            <person name="Asiegbu F.O."/>
            <person name="Baker S.E."/>
            <person name="Barry K."/>
            <person name="Bendiksby M."/>
            <person name="Blumentritt M."/>
            <person name="Coutinho P.M."/>
            <person name="Cullen D."/>
            <person name="Cullen D."/>
            <person name="Gathman A."/>
            <person name="Goodell B."/>
            <person name="Henrissat B."/>
            <person name="Ihrmark K."/>
            <person name="Kauserud H."/>
            <person name="Kohler A."/>
            <person name="LaButti K."/>
            <person name="Lapidus A."/>
            <person name="Lavin J.L."/>
            <person name="Lee Y.-H."/>
            <person name="Lindquist E."/>
            <person name="Lilly W."/>
            <person name="Lucas S."/>
            <person name="Morin E."/>
            <person name="Murat C."/>
            <person name="Oguiza J.A."/>
            <person name="Park J."/>
            <person name="Pisabarro A.G."/>
            <person name="Riley R."/>
            <person name="Rosling A."/>
            <person name="Salamov A."/>
            <person name="Schmidt O."/>
            <person name="Schmutz J."/>
            <person name="Skrede I."/>
            <person name="Stenlid J."/>
            <person name="Wiebenga A."/>
            <person name="Xie X."/>
            <person name="Kues U."/>
            <person name="Hibbett D.S."/>
            <person name="Hoffmeister D."/>
            <person name="Hogberg N."/>
            <person name="Martin F."/>
            <person name="Grigoriev I.V."/>
            <person name="Watkinson S.C."/>
        </authorList>
    </citation>
    <scope>NUCLEOTIDE SEQUENCE</scope>
    <source>
        <strain evidence="9">S7.9</strain>
    </source>
</reference>
<dbReference type="FunFam" id="1.20.1280.290:FF:000009">
    <property type="entry name" value="PQ loop repeat family protein"/>
    <property type="match status" value="1"/>
</dbReference>
<evidence type="ECO:0000256" key="4">
    <source>
        <dbReference type="ARBA" id="ARBA00023136"/>
    </source>
</evidence>
<feature type="compositionally biased region" description="Low complexity" evidence="7">
    <location>
        <begin position="224"/>
        <end position="234"/>
    </location>
</feature>
<evidence type="ECO:0008006" key="10">
    <source>
        <dbReference type="Google" id="ProtNLM"/>
    </source>
</evidence>
<comment type="catalytic activity">
    <reaction evidence="6">
        <text>L-histidine(out) + L-arginine(in) = L-histidine(in) + L-arginine(out)</text>
        <dbReference type="Rhea" id="RHEA:71063"/>
        <dbReference type="ChEBI" id="CHEBI:32682"/>
        <dbReference type="ChEBI" id="CHEBI:57595"/>
    </reaction>
</comment>
<dbReference type="RefSeq" id="XP_007324673.1">
    <property type="nucleotide sequence ID" value="XM_007324611.1"/>
</dbReference>
<evidence type="ECO:0000256" key="7">
    <source>
        <dbReference type="SAM" id="MobiDB-lite"/>
    </source>
</evidence>
<dbReference type="GO" id="GO:0000329">
    <property type="term" value="C:fungal-type vacuole membrane"/>
    <property type="evidence" value="ECO:0007669"/>
    <property type="project" value="TreeGrafter"/>
</dbReference>
<dbReference type="InterPro" id="IPR051415">
    <property type="entry name" value="LAAT-1"/>
</dbReference>
<dbReference type="Gene3D" id="1.20.1280.290">
    <property type="match status" value="2"/>
</dbReference>
<evidence type="ECO:0000256" key="2">
    <source>
        <dbReference type="ARBA" id="ARBA00022692"/>
    </source>
</evidence>
<dbReference type="GO" id="GO:0034488">
    <property type="term" value="P:basic amino acid transmembrane export from vacuole"/>
    <property type="evidence" value="ECO:0007669"/>
    <property type="project" value="TreeGrafter"/>
</dbReference>
<evidence type="ECO:0000313" key="9">
    <source>
        <dbReference type="EMBL" id="EGO18646.1"/>
    </source>
</evidence>
<feature type="transmembrane region" description="Helical" evidence="8">
    <location>
        <begin position="436"/>
        <end position="459"/>
    </location>
</feature>
<comment type="similarity">
    <text evidence="5">Belongs to the laat-1 family.</text>
</comment>
<dbReference type="PANTHER" id="PTHR16201">
    <property type="entry name" value="SEVEN TRANSMEMBRANE PROTEIN 1-RELATED"/>
    <property type="match status" value="1"/>
</dbReference>
<dbReference type="SMART" id="SM00679">
    <property type="entry name" value="CTNS"/>
    <property type="match status" value="2"/>
</dbReference>
<protein>
    <recommendedName>
        <fullName evidence="10">PQ-loop-domain-containing protein</fullName>
    </recommendedName>
</protein>
<keyword evidence="4 8" id="KW-0472">Membrane</keyword>
<keyword evidence="3 8" id="KW-1133">Transmembrane helix</keyword>
<feature type="region of interest" description="Disordered" evidence="7">
    <location>
        <begin position="489"/>
        <end position="515"/>
    </location>
</feature>
<dbReference type="Pfam" id="PF04193">
    <property type="entry name" value="PQ-loop"/>
    <property type="match status" value="2"/>
</dbReference>
<dbReference type="AlphaFoldDB" id="F8PE49"/>
<dbReference type="GO" id="GO:0015174">
    <property type="term" value="F:basic amino acid transmembrane transporter activity"/>
    <property type="evidence" value="ECO:0007669"/>
    <property type="project" value="TreeGrafter"/>
</dbReference>
<dbReference type="HOGENOM" id="CLU_019699_6_0_1"/>
<comment type="subcellular location">
    <subcellularLocation>
        <location evidence="1">Membrane</location>
        <topology evidence="1">Multi-pass membrane protein</topology>
    </subcellularLocation>
</comment>
<dbReference type="PANTHER" id="PTHR16201:SF34">
    <property type="entry name" value="LYSOSOMAL AMINO ACID TRANSPORTER 1"/>
    <property type="match status" value="1"/>
</dbReference>
<evidence type="ECO:0000256" key="3">
    <source>
        <dbReference type="ARBA" id="ARBA00022989"/>
    </source>
</evidence>
<dbReference type="GeneID" id="18816032"/>
<feature type="region of interest" description="Disordered" evidence="7">
    <location>
        <begin position="184"/>
        <end position="264"/>
    </location>
</feature>
<dbReference type="InterPro" id="IPR006603">
    <property type="entry name" value="PQ-loop_rpt"/>
</dbReference>
<accession>F8PE49</accession>
<evidence type="ECO:0000256" key="5">
    <source>
        <dbReference type="ARBA" id="ARBA00038039"/>
    </source>
</evidence>